<dbReference type="InterPro" id="IPR020846">
    <property type="entry name" value="MFS_dom"/>
</dbReference>
<dbReference type="PROSITE" id="PS50850">
    <property type="entry name" value="MFS"/>
    <property type="match status" value="1"/>
</dbReference>
<feature type="transmembrane region" description="Helical" evidence="5">
    <location>
        <begin position="95"/>
        <end position="115"/>
    </location>
</feature>
<dbReference type="EMBL" id="JASCIR010000023">
    <property type="protein sequence ID" value="MDI3389120.1"/>
    <property type="molecule type" value="Genomic_DNA"/>
</dbReference>
<evidence type="ECO:0000256" key="1">
    <source>
        <dbReference type="ARBA" id="ARBA00004651"/>
    </source>
</evidence>
<comment type="subcellular location">
    <subcellularLocation>
        <location evidence="1">Cell membrane</location>
        <topology evidence="1">Multi-pass membrane protein</topology>
    </subcellularLocation>
</comment>
<keyword evidence="8" id="KW-1185">Reference proteome</keyword>
<dbReference type="SUPFAM" id="SSF103473">
    <property type="entry name" value="MFS general substrate transporter"/>
    <property type="match status" value="1"/>
</dbReference>
<evidence type="ECO:0000259" key="6">
    <source>
        <dbReference type="PROSITE" id="PS50850"/>
    </source>
</evidence>
<evidence type="ECO:0000313" key="8">
    <source>
        <dbReference type="Proteomes" id="UP001224661"/>
    </source>
</evidence>
<gene>
    <name evidence="7" type="ORF">QIS99_23405</name>
</gene>
<dbReference type="Proteomes" id="UP001224661">
    <property type="component" value="Unassembled WGS sequence"/>
</dbReference>
<evidence type="ECO:0000256" key="4">
    <source>
        <dbReference type="ARBA" id="ARBA00023136"/>
    </source>
</evidence>
<feature type="transmembrane region" description="Helical" evidence="5">
    <location>
        <begin position="31"/>
        <end position="54"/>
    </location>
</feature>
<dbReference type="Gene3D" id="1.20.1250.20">
    <property type="entry name" value="MFS general substrate transporter like domains"/>
    <property type="match status" value="1"/>
</dbReference>
<keyword evidence="2 5" id="KW-0812">Transmembrane</keyword>
<keyword evidence="4 5" id="KW-0472">Membrane</keyword>
<evidence type="ECO:0000256" key="3">
    <source>
        <dbReference type="ARBA" id="ARBA00022989"/>
    </source>
</evidence>
<keyword evidence="3 5" id="KW-1133">Transmembrane helix</keyword>
<reference evidence="7 8" key="1">
    <citation type="submission" date="2023-05" db="EMBL/GenBank/DDBJ databases">
        <title>Draft genome sequence of Streptomyces sp. B-S-A8 isolated from a cave soil in Thailand.</title>
        <authorList>
            <person name="Chamroensaksri N."/>
            <person name="Muangham S."/>
        </authorList>
    </citation>
    <scope>NUCLEOTIDE SEQUENCE [LARGE SCALE GENOMIC DNA]</scope>
    <source>
        <strain evidence="7 8">B-S-A8</strain>
    </source>
</reference>
<comment type="caution">
    <text evidence="7">The sequence shown here is derived from an EMBL/GenBank/DDBJ whole genome shotgun (WGS) entry which is preliminary data.</text>
</comment>
<name>A0ABT6RXG1_9ACTN</name>
<accession>A0ABT6RXG1</accession>
<dbReference type="RefSeq" id="WP_282515578.1">
    <property type="nucleotide sequence ID" value="NZ_JASCIR010000023.1"/>
</dbReference>
<evidence type="ECO:0000256" key="5">
    <source>
        <dbReference type="SAM" id="Phobius"/>
    </source>
</evidence>
<feature type="domain" description="Major facilitator superfamily (MFS) profile" evidence="6">
    <location>
        <begin position="1"/>
        <end position="121"/>
    </location>
</feature>
<proteinExistence type="predicted"/>
<dbReference type="InterPro" id="IPR036259">
    <property type="entry name" value="MFS_trans_sf"/>
</dbReference>
<evidence type="ECO:0000313" key="7">
    <source>
        <dbReference type="EMBL" id="MDI3389120.1"/>
    </source>
</evidence>
<organism evidence="7 8">
    <name type="scientific">Streptomyces solicavernae</name>
    <dbReference type="NCBI Taxonomy" id="3043614"/>
    <lineage>
        <taxon>Bacteria</taxon>
        <taxon>Bacillati</taxon>
        <taxon>Actinomycetota</taxon>
        <taxon>Actinomycetes</taxon>
        <taxon>Kitasatosporales</taxon>
        <taxon>Streptomycetaceae</taxon>
        <taxon>Streptomyces</taxon>
    </lineage>
</organism>
<feature type="transmembrane region" description="Helical" evidence="5">
    <location>
        <begin position="66"/>
        <end position="89"/>
    </location>
</feature>
<sequence>MEDDGPVLDGQMGQTVGEACLEPAMAYADGLAVFIVLATAAVFAVSSYMPILAVPVRSLSAQQIGVASGVVLFGGQLSGIVAPTVMGVLADAFSFQVAFAFLALGAAIAAVMAWFTPQDTAALLATADAHIKAGALADSPAYEKDLT</sequence>
<protein>
    <recommendedName>
        <fullName evidence="6">Major facilitator superfamily (MFS) profile domain-containing protein</fullName>
    </recommendedName>
</protein>
<evidence type="ECO:0000256" key="2">
    <source>
        <dbReference type="ARBA" id="ARBA00022692"/>
    </source>
</evidence>